<comment type="caution">
    <text evidence="9">The sequence shown here is derived from an EMBL/GenBank/DDBJ whole genome shotgun (WGS) entry which is preliminary data.</text>
</comment>
<dbReference type="Proteomes" id="UP000216339">
    <property type="component" value="Unassembled WGS sequence"/>
</dbReference>
<evidence type="ECO:0000256" key="3">
    <source>
        <dbReference type="ARBA" id="ARBA00022723"/>
    </source>
</evidence>
<evidence type="ECO:0000259" key="8">
    <source>
        <dbReference type="PROSITE" id="PS51373"/>
    </source>
</evidence>
<keyword evidence="4 7" id="KW-0249">Electron transport</keyword>
<comment type="subunit">
    <text evidence="7">Homodimer.</text>
</comment>
<evidence type="ECO:0000256" key="4">
    <source>
        <dbReference type="ARBA" id="ARBA00022982"/>
    </source>
</evidence>
<dbReference type="Pfam" id="PF01355">
    <property type="entry name" value="HIPIP"/>
    <property type="match status" value="1"/>
</dbReference>
<dbReference type="Gene3D" id="4.10.490.10">
    <property type="entry name" value="High potential iron-sulphur protein"/>
    <property type="match status" value="1"/>
</dbReference>
<comment type="function">
    <text evidence="7">Specific class of high-redox-potential 4Fe-4S ferredoxins. Functions in anaerobic electron transport in most purple and in some other photosynthetic bacteria and in at least one genus (Paracoccus) of halophilic, denitrifying bacteria.</text>
</comment>
<evidence type="ECO:0000256" key="7">
    <source>
        <dbReference type="RuleBase" id="RU000620"/>
    </source>
</evidence>
<dbReference type="PROSITE" id="PS51318">
    <property type="entry name" value="TAT"/>
    <property type="match status" value="1"/>
</dbReference>
<dbReference type="PROSITE" id="PS51373">
    <property type="entry name" value="HIPIP"/>
    <property type="match status" value="1"/>
</dbReference>
<dbReference type="InterPro" id="IPR000170">
    <property type="entry name" value="High_potential_FeS_prot"/>
</dbReference>
<dbReference type="InterPro" id="IPR036369">
    <property type="entry name" value="HIPIP_sf"/>
</dbReference>
<accession>A0A271IVY4</accession>
<keyword evidence="2 7" id="KW-0004">4Fe-4S</keyword>
<keyword evidence="1 7" id="KW-0813">Transport</keyword>
<evidence type="ECO:0000256" key="1">
    <source>
        <dbReference type="ARBA" id="ARBA00022448"/>
    </source>
</evidence>
<dbReference type="InterPro" id="IPR006311">
    <property type="entry name" value="TAT_signal"/>
</dbReference>
<keyword evidence="5 7" id="KW-0408">Iron</keyword>
<evidence type="ECO:0000256" key="5">
    <source>
        <dbReference type="ARBA" id="ARBA00023004"/>
    </source>
</evidence>
<dbReference type="GO" id="GO:0046872">
    <property type="term" value="F:metal ion binding"/>
    <property type="evidence" value="ECO:0007669"/>
    <property type="project" value="UniProtKB-KW"/>
</dbReference>
<keyword evidence="10" id="KW-1185">Reference proteome</keyword>
<dbReference type="PROSITE" id="PS51257">
    <property type="entry name" value="PROKAR_LIPOPROTEIN"/>
    <property type="match status" value="1"/>
</dbReference>
<name>A0A271IVY4_9BACT</name>
<dbReference type="OrthoDB" id="671811at2"/>
<dbReference type="SUPFAM" id="SSF57652">
    <property type="entry name" value="HIPIP (high potential iron protein)"/>
    <property type="match status" value="1"/>
</dbReference>
<dbReference type="GO" id="GO:0009055">
    <property type="term" value="F:electron transfer activity"/>
    <property type="evidence" value="ECO:0007669"/>
    <property type="project" value="InterPro"/>
</dbReference>
<dbReference type="GO" id="GO:0019646">
    <property type="term" value="P:aerobic electron transport chain"/>
    <property type="evidence" value="ECO:0007669"/>
    <property type="project" value="InterPro"/>
</dbReference>
<dbReference type="EMBL" id="MQWD01000001">
    <property type="protein sequence ID" value="PAP75411.1"/>
    <property type="molecule type" value="Genomic_DNA"/>
</dbReference>
<keyword evidence="6 7" id="KW-0411">Iron-sulfur</keyword>
<comment type="similarity">
    <text evidence="7">Belongs to the high-potential iron-sulfur protein (HiPIP) family.</text>
</comment>
<sequence>MSDSVSRRRFLASAGAVLGVGPILSACGGGDVTAASCAGYDQLDAAALQQRQSLEYVDVSQVPGQRCDNCRFYNAPEGGSPCGGCQLFAGPVAPAGWCRSWVAMAA</sequence>
<evidence type="ECO:0000313" key="10">
    <source>
        <dbReference type="Proteomes" id="UP000216339"/>
    </source>
</evidence>
<dbReference type="RefSeq" id="WP_095509045.1">
    <property type="nucleotide sequence ID" value="NZ_MQWD01000001.1"/>
</dbReference>
<evidence type="ECO:0000256" key="6">
    <source>
        <dbReference type="ARBA" id="ARBA00023014"/>
    </source>
</evidence>
<reference evidence="9 10" key="1">
    <citation type="submission" date="2016-11" db="EMBL/GenBank/DDBJ databases">
        <title>Study of marine rhodopsin-containing bacteria.</title>
        <authorList>
            <person name="Yoshizawa S."/>
            <person name="Kumagai Y."/>
            <person name="Kogure K."/>
        </authorList>
    </citation>
    <scope>NUCLEOTIDE SEQUENCE [LARGE SCALE GENOMIC DNA]</scope>
    <source>
        <strain evidence="9 10">SAORIC-28</strain>
    </source>
</reference>
<organism evidence="9 10">
    <name type="scientific">Rubrivirga marina</name>
    <dbReference type="NCBI Taxonomy" id="1196024"/>
    <lineage>
        <taxon>Bacteria</taxon>
        <taxon>Pseudomonadati</taxon>
        <taxon>Rhodothermota</taxon>
        <taxon>Rhodothermia</taxon>
        <taxon>Rhodothermales</taxon>
        <taxon>Rubricoccaceae</taxon>
        <taxon>Rubrivirga</taxon>
    </lineage>
</organism>
<protein>
    <recommendedName>
        <fullName evidence="7">High-potential iron-sulfur protein</fullName>
        <shortName evidence="7">HiPIP</shortName>
    </recommendedName>
</protein>
<dbReference type="GO" id="GO:0051539">
    <property type="term" value="F:4 iron, 4 sulfur cluster binding"/>
    <property type="evidence" value="ECO:0007669"/>
    <property type="project" value="UniProtKB-KW"/>
</dbReference>
<keyword evidence="3 7" id="KW-0479">Metal-binding</keyword>
<dbReference type="AlphaFoldDB" id="A0A271IVY4"/>
<proteinExistence type="inferred from homology"/>
<evidence type="ECO:0000313" key="9">
    <source>
        <dbReference type="EMBL" id="PAP75411.1"/>
    </source>
</evidence>
<evidence type="ECO:0000256" key="2">
    <source>
        <dbReference type="ARBA" id="ARBA00022485"/>
    </source>
</evidence>
<feature type="domain" description="High potential iron-sulfur proteins family profile" evidence="8">
    <location>
        <begin position="38"/>
        <end position="106"/>
    </location>
</feature>
<gene>
    <name evidence="9" type="ORF">BSZ37_02610</name>
</gene>